<dbReference type="InterPro" id="IPR029068">
    <property type="entry name" value="Glyas_Bleomycin-R_OHBP_Dase"/>
</dbReference>
<dbReference type="RefSeq" id="WP_210655142.1">
    <property type="nucleotide sequence ID" value="NZ_JAGKSP010000001.1"/>
</dbReference>
<dbReference type="Proteomes" id="UP000673394">
    <property type="component" value="Unassembled WGS sequence"/>
</dbReference>
<evidence type="ECO:0000313" key="2">
    <source>
        <dbReference type="EMBL" id="MBP3963734.1"/>
    </source>
</evidence>
<dbReference type="EMBL" id="JAGKSP010000001">
    <property type="protein sequence ID" value="MBP3961596.1"/>
    <property type="molecule type" value="Genomic_DNA"/>
</dbReference>
<sequence length="92" mass="10506">MPMVQFGLFPDRNGDLILPSGQILYLLPFKPSDMINDVIVPVLSFEVDAIMDVYARLKNNGIQVGELENVMTGKHYFFHDPDNNRFGIYQSQ</sequence>
<organism evidence="1 3">
    <name type="scientific">Paenibacillus lignilyticus</name>
    <dbReference type="NCBI Taxonomy" id="1172615"/>
    <lineage>
        <taxon>Bacteria</taxon>
        <taxon>Bacillati</taxon>
        <taxon>Bacillota</taxon>
        <taxon>Bacilli</taxon>
        <taxon>Bacillales</taxon>
        <taxon>Paenibacillaceae</taxon>
        <taxon>Paenibacillus</taxon>
    </lineage>
</organism>
<keyword evidence="3" id="KW-1185">Reference proteome</keyword>
<evidence type="ECO:0000313" key="3">
    <source>
        <dbReference type="Proteomes" id="UP000673394"/>
    </source>
</evidence>
<accession>A0ABS5C6H5</accession>
<evidence type="ECO:0008006" key="4">
    <source>
        <dbReference type="Google" id="ProtNLM"/>
    </source>
</evidence>
<dbReference type="EMBL" id="JAGKSP010000004">
    <property type="protein sequence ID" value="MBP3963734.1"/>
    <property type="molecule type" value="Genomic_DNA"/>
</dbReference>
<reference evidence="1 3" key="1">
    <citation type="submission" date="2021-04" db="EMBL/GenBank/DDBJ databases">
        <title>Paenibacillus sp. DLE-14 whole genome sequence.</title>
        <authorList>
            <person name="Ham Y.J."/>
        </authorList>
    </citation>
    <scope>NUCLEOTIDE SEQUENCE [LARGE SCALE GENOMIC DNA]</scope>
    <source>
        <strain evidence="1 3">DLE-14</strain>
    </source>
</reference>
<comment type="caution">
    <text evidence="1">The sequence shown here is derived from an EMBL/GenBank/DDBJ whole genome shotgun (WGS) entry which is preliminary data.</text>
</comment>
<name>A0ABS5C6H5_9BACL</name>
<dbReference type="SUPFAM" id="SSF54593">
    <property type="entry name" value="Glyoxalase/Bleomycin resistance protein/Dihydroxybiphenyl dioxygenase"/>
    <property type="match status" value="1"/>
</dbReference>
<protein>
    <recommendedName>
        <fullName evidence="4">VOC domain-containing protein</fullName>
    </recommendedName>
</protein>
<evidence type="ECO:0000313" key="1">
    <source>
        <dbReference type="EMBL" id="MBP3961596.1"/>
    </source>
</evidence>
<proteinExistence type="predicted"/>
<dbReference type="Gene3D" id="3.10.180.10">
    <property type="entry name" value="2,3-Dihydroxybiphenyl 1,2-Dioxygenase, domain 1"/>
    <property type="match status" value="1"/>
</dbReference>
<gene>
    <name evidence="1" type="ORF">I8J30_02650</name>
    <name evidence="2" type="ORF">I8J30_13545</name>
</gene>